<accession>A0AB39HMU7</accession>
<gene>
    <name evidence="7" type="ORF">AB4Y30_13400</name>
</gene>
<evidence type="ECO:0000256" key="2">
    <source>
        <dbReference type="ARBA" id="ARBA00022475"/>
    </source>
</evidence>
<dbReference type="Pfam" id="PF03631">
    <property type="entry name" value="Virul_fac_BrkB"/>
    <property type="match status" value="1"/>
</dbReference>
<dbReference type="RefSeq" id="WP_368652723.1">
    <property type="nucleotide sequence ID" value="NZ_CP162599.1"/>
</dbReference>
<dbReference type="NCBIfam" id="TIGR00765">
    <property type="entry name" value="yihY_not_rbn"/>
    <property type="match status" value="1"/>
</dbReference>
<keyword evidence="3 6" id="KW-0812">Transmembrane</keyword>
<evidence type="ECO:0000313" key="7">
    <source>
        <dbReference type="EMBL" id="XDK31999.1"/>
    </source>
</evidence>
<keyword evidence="4 6" id="KW-1133">Transmembrane helix</keyword>
<evidence type="ECO:0000256" key="4">
    <source>
        <dbReference type="ARBA" id="ARBA00022989"/>
    </source>
</evidence>
<feature type="transmembrane region" description="Helical" evidence="6">
    <location>
        <begin position="206"/>
        <end position="226"/>
    </location>
</feature>
<feature type="transmembrane region" description="Helical" evidence="6">
    <location>
        <begin position="176"/>
        <end position="194"/>
    </location>
</feature>
<keyword evidence="2" id="KW-1003">Cell membrane</keyword>
<evidence type="ECO:0000256" key="6">
    <source>
        <dbReference type="SAM" id="Phobius"/>
    </source>
</evidence>
<comment type="subcellular location">
    <subcellularLocation>
        <location evidence="1">Cell membrane</location>
        <topology evidence="1">Multi-pass membrane protein</topology>
    </subcellularLocation>
</comment>
<sequence length="282" mass="31352">MQKIIEYSKRLVKGIGDADVLGLAAQLSYFFLLSLFPFLLFVVTLVGYLPLNEISVVDFISDYMPTEIASFINTNVSQLLSQQNGGLLSISIVGTLWSASNGLNAITKALNKAYRVEDTRFFLISRLIAVAMTIAMVLVIIISLLLPIFGEMIGIYLFSFVGLSDEFVPIWNSLRWVVSSAAIFLVLLALYIFIPNVKVRLREVLWGALFATIGWQLISLAFSYYVNTLGNYSATYGSLGTVIILMIWFYISGIIIITGGVINAVNKKDKLIKEKIDKNDED</sequence>
<organism evidence="7">
    <name type="scientific">Ornithinibacillus sp. 4-3</name>
    <dbReference type="NCBI Taxonomy" id="3231488"/>
    <lineage>
        <taxon>Bacteria</taxon>
        <taxon>Bacillati</taxon>
        <taxon>Bacillota</taxon>
        <taxon>Bacilli</taxon>
        <taxon>Bacillales</taxon>
        <taxon>Bacillaceae</taxon>
        <taxon>Ornithinibacillus</taxon>
    </lineage>
</organism>
<feature type="transmembrane region" description="Helical" evidence="6">
    <location>
        <begin position="20"/>
        <end position="49"/>
    </location>
</feature>
<feature type="transmembrane region" description="Helical" evidence="6">
    <location>
        <begin position="127"/>
        <end position="156"/>
    </location>
</feature>
<protein>
    <submittedName>
        <fullName evidence="7">YihY/virulence factor BrkB family protein</fullName>
    </submittedName>
</protein>
<evidence type="ECO:0000256" key="3">
    <source>
        <dbReference type="ARBA" id="ARBA00022692"/>
    </source>
</evidence>
<proteinExistence type="predicted"/>
<dbReference type="PANTHER" id="PTHR30213:SF0">
    <property type="entry name" value="UPF0761 MEMBRANE PROTEIN YIHY"/>
    <property type="match status" value="1"/>
</dbReference>
<dbReference type="InterPro" id="IPR017039">
    <property type="entry name" value="Virul_fac_BrkB"/>
</dbReference>
<dbReference type="PIRSF" id="PIRSF035875">
    <property type="entry name" value="RNase_BN"/>
    <property type="match status" value="1"/>
</dbReference>
<dbReference type="AlphaFoldDB" id="A0AB39HMU7"/>
<name>A0AB39HMU7_9BACI</name>
<evidence type="ECO:0000256" key="1">
    <source>
        <dbReference type="ARBA" id="ARBA00004651"/>
    </source>
</evidence>
<dbReference type="EMBL" id="CP162599">
    <property type="protein sequence ID" value="XDK31999.1"/>
    <property type="molecule type" value="Genomic_DNA"/>
</dbReference>
<dbReference type="GO" id="GO:0005886">
    <property type="term" value="C:plasma membrane"/>
    <property type="evidence" value="ECO:0007669"/>
    <property type="project" value="UniProtKB-SubCell"/>
</dbReference>
<feature type="transmembrane region" description="Helical" evidence="6">
    <location>
        <begin position="86"/>
        <end position="106"/>
    </location>
</feature>
<feature type="transmembrane region" description="Helical" evidence="6">
    <location>
        <begin position="238"/>
        <end position="265"/>
    </location>
</feature>
<dbReference type="PANTHER" id="PTHR30213">
    <property type="entry name" value="INNER MEMBRANE PROTEIN YHJD"/>
    <property type="match status" value="1"/>
</dbReference>
<reference evidence="7" key="1">
    <citation type="submission" date="2024-07" db="EMBL/GenBank/DDBJ databases">
        <title>Halotolerant mesophilic bacterium Ornithinibacillus sp. 4-3, sp. nov., isolated from soil.</title>
        <authorList>
            <person name="Sidarenka A.V."/>
            <person name="Guliayeva D.E."/>
            <person name="Leanovich S.I."/>
            <person name="Hileuskaya K.S."/>
            <person name="Akhremchuk A.E."/>
            <person name="Sikolenko M.A."/>
            <person name="Valentovich L.N."/>
        </authorList>
    </citation>
    <scope>NUCLEOTIDE SEQUENCE</scope>
    <source>
        <strain evidence="7">4-3</strain>
    </source>
</reference>
<keyword evidence="5 6" id="KW-0472">Membrane</keyword>
<evidence type="ECO:0000256" key="5">
    <source>
        <dbReference type="ARBA" id="ARBA00023136"/>
    </source>
</evidence>